<comment type="similarity">
    <text evidence="4">Belongs to the class I-like SAM-binding methyltransferase superfamily.</text>
</comment>
<comment type="pathway">
    <text evidence="1">Secondary metabolite biosynthesis.</text>
</comment>
<dbReference type="InterPro" id="IPR051654">
    <property type="entry name" value="Meroterpenoid_MTases"/>
</dbReference>
<gene>
    <name evidence="6" type="ORF">B0T25DRAFT_557171</name>
</gene>
<dbReference type="PANTHER" id="PTHR35897">
    <property type="entry name" value="METHYLTRANSFERASE AUSD"/>
    <property type="match status" value="1"/>
</dbReference>
<dbReference type="InterPro" id="IPR041698">
    <property type="entry name" value="Methyltransf_25"/>
</dbReference>
<dbReference type="SUPFAM" id="SSF53335">
    <property type="entry name" value="S-adenosyl-L-methionine-dependent methyltransferases"/>
    <property type="match status" value="1"/>
</dbReference>
<reference evidence="6" key="1">
    <citation type="journal article" date="2023" name="Mol. Phylogenet. Evol.">
        <title>Genome-scale phylogeny and comparative genomics of the fungal order Sordariales.</title>
        <authorList>
            <person name="Hensen N."/>
            <person name="Bonometti L."/>
            <person name="Westerberg I."/>
            <person name="Brannstrom I.O."/>
            <person name="Guillou S."/>
            <person name="Cros-Aarteil S."/>
            <person name="Calhoun S."/>
            <person name="Haridas S."/>
            <person name="Kuo A."/>
            <person name="Mondo S."/>
            <person name="Pangilinan J."/>
            <person name="Riley R."/>
            <person name="LaButti K."/>
            <person name="Andreopoulos B."/>
            <person name="Lipzen A."/>
            <person name="Chen C."/>
            <person name="Yan M."/>
            <person name="Daum C."/>
            <person name="Ng V."/>
            <person name="Clum A."/>
            <person name="Steindorff A."/>
            <person name="Ohm R.A."/>
            <person name="Martin F."/>
            <person name="Silar P."/>
            <person name="Natvig D.O."/>
            <person name="Lalanne C."/>
            <person name="Gautier V."/>
            <person name="Ament-Velasquez S.L."/>
            <person name="Kruys A."/>
            <person name="Hutchinson M.I."/>
            <person name="Powell A.J."/>
            <person name="Barry K."/>
            <person name="Miller A.N."/>
            <person name="Grigoriev I.V."/>
            <person name="Debuchy R."/>
            <person name="Gladieux P."/>
            <person name="Hiltunen Thoren M."/>
            <person name="Johannesson H."/>
        </authorList>
    </citation>
    <scope>NUCLEOTIDE SEQUENCE</scope>
    <source>
        <strain evidence="6">CBS 955.72</strain>
    </source>
</reference>
<sequence>MIDAQKSAEQIAAAGKINATTYLTTVPAEYNAARCILEQYSGIAPADVDAHIIAIRDKAWDVFPYGCIGSFGFLNLEPTVQDPLFQTVAARLRASGATETFLDVGCCLGVVVRQLIADGVSSERLYGTDLQPNFLDLGKELFRDGNPDRRGATFIAGDMLWDGDNGAALNQLNGKIDVIYAASFFHLFEWEDQLKVAKRMVGFLRSANPNTLIFGRNGGPKIVGWENYVLDSKRWHRIWDEVSKATSILWRTEIEVEDSETWIIVMFRVFRAR</sequence>
<dbReference type="Proteomes" id="UP001275084">
    <property type="component" value="Unassembled WGS sequence"/>
</dbReference>
<comment type="caution">
    <text evidence="6">The sequence shown here is derived from an EMBL/GenBank/DDBJ whole genome shotgun (WGS) entry which is preliminary data.</text>
</comment>
<organism evidence="6 7">
    <name type="scientific">Lasiosphaeria hispida</name>
    <dbReference type="NCBI Taxonomy" id="260671"/>
    <lineage>
        <taxon>Eukaryota</taxon>
        <taxon>Fungi</taxon>
        <taxon>Dikarya</taxon>
        <taxon>Ascomycota</taxon>
        <taxon>Pezizomycotina</taxon>
        <taxon>Sordariomycetes</taxon>
        <taxon>Sordariomycetidae</taxon>
        <taxon>Sordariales</taxon>
        <taxon>Lasiosphaeriaceae</taxon>
        <taxon>Lasiosphaeria</taxon>
    </lineage>
</organism>
<evidence type="ECO:0000256" key="1">
    <source>
        <dbReference type="ARBA" id="ARBA00005179"/>
    </source>
</evidence>
<evidence type="ECO:0000313" key="6">
    <source>
        <dbReference type="EMBL" id="KAK3344496.1"/>
    </source>
</evidence>
<name>A0AAJ0H9Z0_9PEZI</name>
<proteinExistence type="inferred from homology"/>
<evidence type="ECO:0000256" key="2">
    <source>
        <dbReference type="ARBA" id="ARBA00022679"/>
    </source>
</evidence>
<evidence type="ECO:0000256" key="3">
    <source>
        <dbReference type="ARBA" id="ARBA00022691"/>
    </source>
</evidence>
<keyword evidence="3" id="KW-0949">S-adenosyl-L-methionine</keyword>
<dbReference type="AlphaFoldDB" id="A0AAJ0H9Z0"/>
<keyword evidence="7" id="KW-1185">Reference proteome</keyword>
<evidence type="ECO:0000256" key="4">
    <source>
        <dbReference type="ARBA" id="ARBA00038314"/>
    </source>
</evidence>
<dbReference type="EMBL" id="JAUIQD010000007">
    <property type="protein sequence ID" value="KAK3344496.1"/>
    <property type="molecule type" value="Genomic_DNA"/>
</dbReference>
<feature type="domain" description="Methyltransferase" evidence="5">
    <location>
        <begin position="102"/>
        <end position="205"/>
    </location>
</feature>
<dbReference type="InterPro" id="IPR029063">
    <property type="entry name" value="SAM-dependent_MTases_sf"/>
</dbReference>
<reference evidence="6" key="2">
    <citation type="submission" date="2023-06" db="EMBL/GenBank/DDBJ databases">
        <authorList>
            <consortium name="Lawrence Berkeley National Laboratory"/>
            <person name="Haridas S."/>
            <person name="Hensen N."/>
            <person name="Bonometti L."/>
            <person name="Westerberg I."/>
            <person name="Brannstrom I.O."/>
            <person name="Guillou S."/>
            <person name="Cros-Aarteil S."/>
            <person name="Calhoun S."/>
            <person name="Kuo A."/>
            <person name="Mondo S."/>
            <person name="Pangilinan J."/>
            <person name="Riley R."/>
            <person name="Labutti K."/>
            <person name="Andreopoulos B."/>
            <person name="Lipzen A."/>
            <person name="Chen C."/>
            <person name="Yanf M."/>
            <person name="Daum C."/>
            <person name="Ng V."/>
            <person name="Clum A."/>
            <person name="Steindorff A."/>
            <person name="Ohm R."/>
            <person name="Martin F."/>
            <person name="Silar P."/>
            <person name="Natvig D."/>
            <person name="Lalanne C."/>
            <person name="Gautier V."/>
            <person name="Ament-Velasquez S.L."/>
            <person name="Kruys A."/>
            <person name="Hutchinson M.I."/>
            <person name="Powell A.J."/>
            <person name="Barry K."/>
            <person name="Miller A.N."/>
            <person name="Grigoriev I.V."/>
            <person name="Debuchy R."/>
            <person name="Gladieux P."/>
            <person name="Thoren M.H."/>
            <person name="Johannesson H."/>
        </authorList>
    </citation>
    <scope>NUCLEOTIDE SEQUENCE</scope>
    <source>
        <strain evidence="6">CBS 955.72</strain>
    </source>
</reference>
<dbReference type="Gene3D" id="3.40.50.150">
    <property type="entry name" value="Vaccinia Virus protein VP39"/>
    <property type="match status" value="1"/>
</dbReference>
<evidence type="ECO:0000259" key="5">
    <source>
        <dbReference type="Pfam" id="PF13649"/>
    </source>
</evidence>
<dbReference type="Pfam" id="PF13649">
    <property type="entry name" value="Methyltransf_25"/>
    <property type="match status" value="1"/>
</dbReference>
<dbReference type="PANTHER" id="PTHR35897:SF1">
    <property type="entry name" value="METHYLTRANSFERASE AUSD"/>
    <property type="match status" value="1"/>
</dbReference>
<evidence type="ECO:0000313" key="7">
    <source>
        <dbReference type="Proteomes" id="UP001275084"/>
    </source>
</evidence>
<accession>A0AAJ0H9Z0</accession>
<protein>
    <recommendedName>
        <fullName evidence="5">Methyltransferase domain-containing protein</fullName>
    </recommendedName>
</protein>
<dbReference type="GO" id="GO:0016740">
    <property type="term" value="F:transferase activity"/>
    <property type="evidence" value="ECO:0007669"/>
    <property type="project" value="UniProtKB-KW"/>
</dbReference>
<keyword evidence="2" id="KW-0808">Transferase</keyword>